<dbReference type="Pfam" id="PF07596">
    <property type="entry name" value="SBP_bac_10"/>
    <property type="match status" value="2"/>
</dbReference>
<name>A0A517M9A6_9BACT</name>
<sequence>MAENRSSSPPLPDDQSTSIDPDDAIKDVNEAMAILHRKPFGCLARSAKYGGILLLLLTVFVYWNFFRKPPLKISRATTYITEPLTREGTRVDYFAAFEDEFYGPEIKTENNGYRLIVRALGDVTQDGQKRSTASQFYEKLGLDPEIAPSMSYIESYDFLKKYCSDEGLEETQAVEFDAKLNEPWTLDDLPMMEPWLEEIGPILDLLTEAVRHPAYRFPIVRIDENGTLVNTTSLNEVQKTRSFARMLVARANYRLGTGEIDGAIDDVITCVRLGRHTTYQGTIMDRLVGIAVEGIAPTVGVASLLERQPSKEQIRRLIDELDAIPPRIPMSRTLLAERYQSLDFLQAMAYGDKSLAELFSQWENNGSIPNTGIANLSVDWNIVMQRVNQQFDDLETGHINGPILDPRNNKLLSNLFIGARSREVAELFSILYVPALQTSIEANDRIDCVENVQRITLGMLLYEREHGTLPPAYSVDATGKPLHSWRVLLLPYLGEQELWGKLRIDEPWDSEHNRQFHDLNVFRYQCPSAELQPGQTNYSVVVGENTAFQQGVGKSLDDFGMHLILVVEREQSVCWMDPTSELPQSVALEGINQNNDGIGSPHPGGTNVGFRDGAVRFISQTIEDSKLQGLLIGTMETRDW</sequence>
<evidence type="ECO:0000313" key="5">
    <source>
        <dbReference type="Proteomes" id="UP000320672"/>
    </source>
</evidence>
<dbReference type="PANTHER" id="PTHR30093">
    <property type="entry name" value="GENERAL SECRETION PATHWAY PROTEIN G"/>
    <property type="match status" value="1"/>
</dbReference>
<dbReference type="InterPro" id="IPR011453">
    <property type="entry name" value="DUF1559"/>
</dbReference>
<keyword evidence="2" id="KW-0812">Transmembrane</keyword>
<organism evidence="4 5">
    <name type="scientific">Roseimaritima multifibrata</name>
    <dbReference type="NCBI Taxonomy" id="1930274"/>
    <lineage>
        <taxon>Bacteria</taxon>
        <taxon>Pseudomonadati</taxon>
        <taxon>Planctomycetota</taxon>
        <taxon>Planctomycetia</taxon>
        <taxon>Pirellulales</taxon>
        <taxon>Pirellulaceae</taxon>
        <taxon>Roseimaritima</taxon>
    </lineage>
</organism>
<accession>A0A517M9A6</accession>
<keyword evidence="5" id="KW-1185">Reference proteome</keyword>
<feature type="transmembrane region" description="Helical" evidence="2">
    <location>
        <begin position="47"/>
        <end position="65"/>
    </location>
</feature>
<feature type="domain" description="DUF1559" evidence="3">
    <location>
        <begin position="445"/>
        <end position="538"/>
    </location>
</feature>
<dbReference type="RefSeq" id="WP_218932920.1">
    <property type="nucleotide sequence ID" value="NZ_CP036262.1"/>
</dbReference>
<keyword evidence="2" id="KW-1133">Transmembrane helix</keyword>
<dbReference type="Proteomes" id="UP000320672">
    <property type="component" value="Chromosome"/>
</dbReference>
<feature type="domain" description="DUF1559" evidence="3">
    <location>
        <begin position="588"/>
        <end position="624"/>
    </location>
</feature>
<dbReference type="KEGG" id="rml:FF011L_01840"/>
<feature type="compositionally biased region" description="Polar residues" evidence="1">
    <location>
        <begin position="1"/>
        <end position="19"/>
    </location>
</feature>
<protein>
    <recommendedName>
        <fullName evidence="3">DUF1559 domain-containing protein</fullName>
    </recommendedName>
</protein>
<evidence type="ECO:0000313" key="4">
    <source>
        <dbReference type="EMBL" id="QDS91454.1"/>
    </source>
</evidence>
<evidence type="ECO:0000256" key="2">
    <source>
        <dbReference type="SAM" id="Phobius"/>
    </source>
</evidence>
<evidence type="ECO:0000256" key="1">
    <source>
        <dbReference type="SAM" id="MobiDB-lite"/>
    </source>
</evidence>
<dbReference type="NCBIfam" id="TIGR04294">
    <property type="entry name" value="pre_pil_HX9DG"/>
    <property type="match status" value="1"/>
</dbReference>
<feature type="region of interest" description="Disordered" evidence="1">
    <location>
        <begin position="1"/>
        <end position="22"/>
    </location>
</feature>
<dbReference type="InterPro" id="IPR027558">
    <property type="entry name" value="Pre_pil_HX9DG_C"/>
</dbReference>
<dbReference type="AlphaFoldDB" id="A0A517M9A6"/>
<proteinExistence type="predicted"/>
<dbReference type="PANTHER" id="PTHR30093:SF2">
    <property type="entry name" value="TYPE II SECRETION SYSTEM PROTEIN H"/>
    <property type="match status" value="1"/>
</dbReference>
<reference evidence="4 5" key="1">
    <citation type="submission" date="2019-02" db="EMBL/GenBank/DDBJ databases">
        <title>Deep-cultivation of Planctomycetes and their phenomic and genomic characterization uncovers novel biology.</title>
        <authorList>
            <person name="Wiegand S."/>
            <person name="Jogler M."/>
            <person name="Boedeker C."/>
            <person name="Pinto D."/>
            <person name="Vollmers J."/>
            <person name="Rivas-Marin E."/>
            <person name="Kohn T."/>
            <person name="Peeters S.H."/>
            <person name="Heuer A."/>
            <person name="Rast P."/>
            <person name="Oberbeckmann S."/>
            <person name="Bunk B."/>
            <person name="Jeske O."/>
            <person name="Meyerdierks A."/>
            <person name="Storesund J.E."/>
            <person name="Kallscheuer N."/>
            <person name="Luecker S."/>
            <person name="Lage O.M."/>
            <person name="Pohl T."/>
            <person name="Merkel B.J."/>
            <person name="Hornburger P."/>
            <person name="Mueller R.-W."/>
            <person name="Bruemmer F."/>
            <person name="Labrenz M."/>
            <person name="Spormann A.M."/>
            <person name="Op den Camp H."/>
            <person name="Overmann J."/>
            <person name="Amann R."/>
            <person name="Jetten M.S.M."/>
            <person name="Mascher T."/>
            <person name="Medema M.H."/>
            <person name="Devos D.P."/>
            <person name="Kaster A.-K."/>
            <person name="Ovreas L."/>
            <person name="Rohde M."/>
            <person name="Galperin M.Y."/>
            <person name="Jogler C."/>
        </authorList>
    </citation>
    <scope>NUCLEOTIDE SEQUENCE [LARGE SCALE GENOMIC DNA]</scope>
    <source>
        <strain evidence="4 5">FF011L</strain>
    </source>
</reference>
<gene>
    <name evidence="4" type="ORF">FF011L_01840</name>
</gene>
<keyword evidence="2" id="KW-0472">Membrane</keyword>
<evidence type="ECO:0000259" key="3">
    <source>
        <dbReference type="Pfam" id="PF07596"/>
    </source>
</evidence>
<dbReference type="EMBL" id="CP036262">
    <property type="protein sequence ID" value="QDS91454.1"/>
    <property type="molecule type" value="Genomic_DNA"/>
</dbReference>